<dbReference type="RefSeq" id="WP_377171474.1">
    <property type="nucleotide sequence ID" value="NZ_JBHTJC010000003.1"/>
</dbReference>
<keyword evidence="2" id="KW-1185">Reference proteome</keyword>
<name>A0ABW7I9F6_9RHOB</name>
<dbReference type="SUPFAM" id="SSF52540">
    <property type="entry name" value="P-loop containing nucleoside triphosphate hydrolases"/>
    <property type="match status" value="1"/>
</dbReference>
<dbReference type="InterPro" id="IPR005331">
    <property type="entry name" value="Sulfotransferase"/>
</dbReference>
<proteinExistence type="predicted"/>
<evidence type="ECO:0000313" key="1">
    <source>
        <dbReference type="EMBL" id="MFH0254376.1"/>
    </source>
</evidence>
<sequence length="476" mass="53108">MAVFDYFVVLAEMRTGSNLLESHLNAFQSFECHGEAFNPAFIGYPNKTEILGITQAMREGDPARLIGTIRDKSNGMGGFRLFHDHDARAIEICLADPRCAKIVLTRNPAESYVSWKIAQETGQWKLTNVKRRKGAKATFDAAEFERHVTSLQAFQLEVQRALQISGQTAFYISYEDLNEIEIINGLARFLGADEALGALGDTLKIQNPEPLSDKVANFDEMAEALSGLDRFNLTRTPEFEPRRGPAVPAHVVAYRAPLLYMPVKSGPEDEVMAWMAALDEVAPEALHTGMNQKGLRQWMRQAAGHRSFTVIRHPAARAHAAFCRRILHPGPEALGEIRRVLRNFHKLPIPGGGPDQSYDRRAHYLAFIAFLEFLRANLRGQTSVRVDANWATQTAVLQGMAQFSLPDIIIREDEMAHQLGALAKQVGRPGAAPAPKPAPDTPYALADIYDDEIETLVADIYQRDYVMFGWDRWAPA</sequence>
<dbReference type="EMBL" id="JBIHMM010000003">
    <property type="protein sequence ID" value="MFH0254376.1"/>
    <property type="molecule type" value="Genomic_DNA"/>
</dbReference>
<dbReference type="InterPro" id="IPR027417">
    <property type="entry name" value="P-loop_NTPase"/>
</dbReference>
<dbReference type="Gene3D" id="3.40.50.300">
    <property type="entry name" value="P-loop containing nucleotide triphosphate hydrolases"/>
    <property type="match status" value="1"/>
</dbReference>
<protein>
    <submittedName>
        <fullName evidence="1">Sulfotransferase family 2 domain-containing protein</fullName>
    </submittedName>
</protein>
<dbReference type="Pfam" id="PF03567">
    <property type="entry name" value="Sulfotransfer_2"/>
    <property type="match status" value="1"/>
</dbReference>
<accession>A0ABW7I9F6</accession>
<comment type="caution">
    <text evidence="1">The sequence shown here is derived from an EMBL/GenBank/DDBJ whole genome shotgun (WGS) entry which is preliminary data.</text>
</comment>
<dbReference type="Proteomes" id="UP001607157">
    <property type="component" value="Unassembled WGS sequence"/>
</dbReference>
<gene>
    <name evidence="1" type="ORF">ACGRVM_10765</name>
</gene>
<organism evidence="1 2">
    <name type="scientific">Roseovarius aquimarinus</name>
    <dbReference type="NCBI Taxonomy" id="1229156"/>
    <lineage>
        <taxon>Bacteria</taxon>
        <taxon>Pseudomonadati</taxon>
        <taxon>Pseudomonadota</taxon>
        <taxon>Alphaproteobacteria</taxon>
        <taxon>Rhodobacterales</taxon>
        <taxon>Roseobacteraceae</taxon>
        <taxon>Roseovarius</taxon>
    </lineage>
</organism>
<evidence type="ECO:0000313" key="2">
    <source>
        <dbReference type="Proteomes" id="UP001607157"/>
    </source>
</evidence>
<reference evidence="1 2" key="1">
    <citation type="submission" date="2024-10" db="EMBL/GenBank/DDBJ databases">
        <authorList>
            <person name="Yang X.-N."/>
        </authorList>
    </citation>
    <scope>NUCLEOTIDE SEQUENCE [LARGE SCALE GENOMIC DNA]</scope>
    <source>
        <strain evidence="1 2">CAU 1059</strain>
    </source>
</reference>